<gene>
    <name evidence="2" type="ORF">T02_12952</name>
</gene>
<dbReference type="Proteomes" id="UP000054721">
    <property type="component" value="Unassembled WGS sequence"/>
</dbReference>
<comment type="caution">
    <text evidence="2">The sequence shown here is derived from an EMBL/GenBank/DDBJ whole genome shotgun (WGS) entry which is preliminary data.</text>
</comment>
<name>A0A0V1LEU4_9BILA</name>
<evidence type="ECO:0000313" key="2">
    <source>
        <dbReference type="EMBL" id="KRZ58041.1"/>
    </source>
</evidence>
<evidence type="ECO:0000256" key="1">
    <source>
        <dbReference type="SAM" id="Phobius"/>
    </source>
</evidence>
<keyword evidence="1" id="KW-0812">Transmembrane</keyword>
<reference evidence="2 3" key="1">
    <citation type="submission" date="2015-05" db="EMBL/GenBank/DDBJ databases">
        <title>Evolution of Trichinella species and genotypes.</title>
        <authorList>
            <person name="Korhonen P.K."/>
            <person name="Edoardo P."/>
            <person name="Giuseppe L.R."/>
            <person name="Gasser R.B."/>
        </authorList>
    </citation>
    <scope>NUCLEOTIDE SEQUENCE [LARGE SCALE GENOMIC DNA]</scope>
    <source>
        <strain evidence="2">ISS10</strain>
    </source>
</reference>
<accession>A0A0V1LEU4</accession>
<keyword evidence="1" id="KW-1133">Transmembrane helix</keyword>
<dbReference type="AlphaFoldDB" id="A0A0V1LEU4"/>
<protein>
    <submittedName>
        <fullName evidence="2">Uncharacterized protein</fullName>
    </submittedName>
</protein>
<evidence type="ECO:0000313" key="3">
    <source>
        <dbReference type="Proteomes" id="UP000054721"/>
    </source>
</evidence>
<proteinExistence type="predicted"/>
<keyword evidence="3" id="KW-1185">Reference proteome</keyword>
<keyword evidence="1" id="KW-0472">Membrane</keyword>
<organism evidence="2 3">
    <name type="scientific">Trichinella nativa</name>
    <dbReference type="NCBI Taxonomy" id="6335"/>
    <lineage>
        <taxon>Eukaryota</taxon>
        <taxon>Metazoa</taxon>
        <taxon>Ecdysozoa</taxon>
        <taxon>Nematoda</taxon>
        <taxon>Enoplea</taxon>
        <taxon>Dorylaimia</taxon>
        <taxon>Trichinellida</taxon>
        <taxon>Trichinellidae</taxon>
        <taxon>Trichinella</taxon>
    </lineage>
</organism>
<feature type="transmembrane region" description="Helical" evidence="1">
    <location>
        <begin position="21"/>
        <end position="41"/>
    </location>
</feature>
<dbReference type="EMBL" id="JYDW01000064">
    <property type="protein sequence ID" value="KRZ58041.1"/>
    <property type="molecule type" value="Genomic_DNA"/>
</dbReference>
<sequence>MINRERTRAAMNSSRDASAKTYTSIISLSSIVITISSIVSLPNLLSKAATVQVVDGTTLSGK</sequence>